<evidence type="ECO:0000313" key="3">
    <source>
        <dbReference type="Proteomes" id="UP001153069"/>
    </source>
</evidence>
<gene>
    <name evidence="2" type="ORF">SEMRO_1625_G286730.1</name>
</gene>
<feature type="compositionally biased region" description="Basic and acidic residues" evidence="1">
    <location>
        <begin position="188"/>
        <end position="206"/>
    </location>
</feature>
<evidence type="ECO:0000256" key="1">
    <source>
        <dbReference type="SAM" id="MobiDB-lite"/>
    </source>
</evidence>
<comment type="caution">
    <text evidence="2">The sequence shown here is derived from an EMBL/GenBank/DDBJ whole genome shotgun (WGS) entry which is preliminary data.</text>
</comment>
<dbReference type="AlphaFoldDB" id="A0A9N8HU90"/>
<accession>A0A9N8HU90</accession>
<organism evidence="2 3">
    <name type="scientific">Seminavis robusta</name>
    <dbReference type="NCBI Taxonomy" id="568900"/>
    <lineage>
        <taxon>Eukaryota</taxon>
        <taxon>Sar</taxon>
        <taxon>Stramenopiles</taxon>
        <taxon>Ochrophyta</taxon>
        <taxon>Bacillariophyta</taxon>
        <taxon>Bacillariophyceae</taxon>
        <taxon>Bacillariophycidae</taxon>
        <taxon>Naviculales</taxon>
        <taxon>Naviculaceae</taxon>
        <taxon>Seminavis</taxon>
    </lineage>
</organism>
<feature type="region of interest" description="Disordered" evidence="1">
    <location>
        <begin position="1"/>
        <end position="21"/>
    </location>
</feature>
<proteinExistence type="predicted"/>
<name>A0A9N8HU90_9STRA</name>
<feature type="region of interest" description="Disordered" evidence="1">
    <location>
        <begin position="72"/>
        <end position="282"/>
    </location>
</feature>
<reference evidence="2" key="1">
    <citation type="submission" date="2020-06" db="EMBL/GenBank/DDBJ databases">
        <authorList>
            <consortium name="Plant Systems Biology data submission"/>
        </authorList>
    </citation>
    <scope>NUCLEOTIDE SEQUENCE</scope>
    <source>
        <strain evidence="2">D6</strain>
    </source>
</reference>
<dbReference type="Proteomes" id="UP001153069">
    <property type="component" value="Unassembled WGS sequence"/>
</dbReference>
<evidence type="ECO:0000313" key="2">
    <source>
        <dbReference type="EMBL" id="CAB9525055.1"/>
    </source>
</evidence>
<dbReference type="EMBL" id="CAICTM010001623">
    <property type="protein sequence ID" value="CAB9525055.1"/>
    <property type="molecule type" value="Genomic_DNA"/>
</dbReference>
<protein>
    <submittedName>
        <fullName evidence="2">Uncharacterized protein</fullName>
    </submittedName>
</protein>
<sequence length="1204" mass="132696">MMSPTSNEDHVDEEDEEDEEAMSIISDAAVAVPKRQRLPVTRKLSFGSQASRAAAAALASVDDNDDDVEALLPKEPKQKARRVASGGAAVAHVPRRNIVRGTKTLDETEAEQAALQQRTPYSERPSEKKKKKKKPQAEEESLVKNQAQVETNDSSDDGSDSNSVGSDVAVTAPSKKKRLPTGEVIPSKPRDVEQGFRRQVSKKESFDSAGSADGLLFHNKKDQQAQGPPLMNPKKLSSFDSVSRHTETTRTLRSSFGESDSDDVRSFRSGYSRKTTTTNRSHKTLAEIRREKAALDMSNHSNEVPKTGCLGLSRNTWLIIIVTTIVGFSAGFMFPIWQKQKDVAHQDESVADTETNVPATLKPFDPSILYWGGSDEQDEENYGNYSYPSPMDYPTAEPEEIIPIPSIDVLHLFANQSIPLPSLESAQHMVTFDQEHLVRTAQLFVQGMIHKNVKKPMLRVEKILQPEKDEGEDYVVPHGDTPLLAFDGEVPYPTTPRGDSNDKYPQGDVQEWEGRLKHYGIHESDDTTQLDVTNGILYVARGNHITVVDTDVGTVRATISLPSSPSNKKGGAQLLRDEWLIPAESDENPRWKPAPPSPFIEKLLLTSSLDHLVVMVSNYTSIHQARVKPLLQESLVTQVFTYELVHRGNVTEWTLVDEEPHVVHGRVLYAAQVNLNQHIHIVTSSAVDTSRLLEEPLERMYYPNRNDKVYVDEAVAAANDKYIPLFVERLQKELVGMNGPVHFSLTPMAHWVTGRAESEEEQQLEETIMAQHHLQEVIVITSLSIVQSNSGAASAIMRSASIRQEKAAGSTAQKSTSVVQTAFLGPSGVDVVGSTDTHLTLTVPGFKWTGDRVFQEATHMLQWELGTISRPGSSQLAGTRFQGLGTVLGRLVQSARQSCERRGTELRMATVLASQWQVGVNGKNETIVEERSVRKSYLHVMDAQTLRARSGSPLELFAGESTLLRAVTYLEDVAYAFPLEPVSSRDVDKTSVQVIEFDRSPDLMYGVSVVASMRPAPRGFSPHLHELPIADSDQKYLVSIAENITEHGLSMGWMVSLWDATDASKLVLINHQSLQAPTTLTDWKPQTFRLTPSGQLVLPMTVEYIGGAASAETRPTDMTGFVVLNVSASEIEEHARVVHVDAVSSISECTARDGECPLDARSFWLSPSILTVGGSSVQLTGIDTDGQSGVTEWSLGLSSFHNKM</sequence>
<feature type="compositionally biased region" description="Acidic residues" evidence="1">
    <location>
        <begin position="10"/>
        <end position="21"/>
    </location>
</feature>
<dbReference type="OrthoDB" id="10264491at2759"/>
<keyword evidence="3" id="KW-1185">Reference proteome</keyword>